<feature type="transmembrane region" description="Helical" evidence="10">
    <location>
        <begin position="104"/>
        <end position="125"/>
    </location>
</feature>
<gene>
    <name evidence="12" type="ORF">SAMN06265338_1212</name>
</gene>
<dbReference type="SUPFAM" id="SSF54523">
    <property type="entry name" value="Pili subunits"/>
    <property type="match status" value="1"/>
</dbReference>
<dbReference type="PROSITE" id="PS00409">
    <property type="entry name" value="PROKAR_NTER_METHYL"/>
    <property type="match status" value="1"/>
</dbReference>
<keyword evidence="5" id="KW-0488">Methylation</keyword>
<dbReference type="Pfam" id="PF08334">
    <property type="entry name" value="T2SSG"/>
    <property type="match status" value="1"/>
</dbReference>
<evidence type="ECO:0000259" key="11">
    <source>
        <dbReference type="Pfam" id="PF08334"/>
    </source>
</evidence>
<evidence type="ECO:0000313" key="12">
    <source>
        <dbReference type="EMBL" id="SNB82514.1"/>
    </source>
</evidence>
<name>A0A212SAW7_RHOAC</name>
<dbReference type="InterPro" id="IPR012902">
    <property type="entry name" value="N_methyl_site"/>
</dbReference>
<dbReference type="PANTHER" id="PTHR30093:SF45">
    <property type="entry name" value="TYPE II SECRETION SYSTEM CORE PROTEIN G"/>
    <property type="match status" value="1"/>
</dbReference>
<evidence type="ECO:0000256" key="5">
    <source>
        <dbReference type="ARBA" id="ARBA00022481"/>
    </source>
</evidence>
<evidence type="ECO:0000256" key="9">
    <source>
        <dbReference type="ARBA" id="ARBA00023136"/>
    </source>
</evidence>
<dbReference type="NCBIfam" id="TIGR01710">
    <property type="entry name" value="typeII_sec_gspG"/>
    <property type="match status" value="1"/>
</dbReference>
<comment type="similarity">
    <text evidence="2">Belongs to the GSP G family.</text>
</comment>
<keyword evidence="7 10" id="KW-0812">Transmembrane</keyword>
<dbReference type="InterPro" id="IPR013545">
    <property type="entry name" value="T2SS_protein-GspG_C"/>
</dbReference>
<evidence type="ECO:0000256" key="1">
    <source>
        <dbReference type="ARBA" id="ARBA00004377"/>
    </source>
</evidence>
<evidence type="ECO:0000256" key="7">
    <source>
        <dbReference type="ARBA" id="ARBA00022692"/>
    </source>
</evidence>
<dbReference type="GO" id="GO:0015628">
    <property type="term" value="P:protein secretion by the type II secretion system"/>
    <property type="evidence" value="ECO:0007669"/>
    <property type="project" value="InterPro"/>
</dbReference>
<dbReference type="AlphaFoldDB" id="A0A212SAW7"/>
<dbReference type="InterPro" id="IPR000983">
    <property type="entry name" value="Bac_GSPG_pilin"/>
</dbReference>
<evidence type="ECO:0000313" key="13">
    <source>
        <dbReference type="Proteomes" id="UP000198418"/>
    </source>
</evidence>
<evidence type="ECO:0000256" key="6">
    <source>
        <dbReference type="ARBA" id="ARBA00022519"/>
    </source>
</evidence>
<dbReference type="InterPro" id="IPR010054">
    <property type="entry name" value="Type2_sec_GspG"/>
</dbReference>
<organism evidence="12 13">
    <name type="scientific">Rhodoblastus acidophilus</name>
    <name type="common">Rhodopseudomonas acidophila</name>
    <dbReference type="NCBI Taxonomy" id="1074"/>
    <lineage>
        <taxon>Bacteria</taxon>
        <taxon>Pseudomonadati</taxon>
        <taxon>Pseudomonadota</taxon>
        <taxon>Alphaproteobacteria</taxon>
        <taxon>Hyphomicrobiales</taxon>
        <taxon>Rhodoblastaceae</taxon>
        <taxon>Rhodoblastus</taxon>
    </lineage>
</organism>
<dbReference type="Pfam" id="PF07963">
    <property type="entry name" value="N_methyl"/>
    <property type="match status" value="1"/>
</dbReference>
<dbReference type="NCBIfam" id="TIGR02532">
    <property type="entry name" value="IV_pilin_GFxxxE"/>
    <property type="match status" value="1"/>
</dbReference>
<evidence type="ECO:0000256" key="10">
    <source>
        <dbReference type="SAM" id="Phobius"/>
    </source>
</evidence>
<reference evidence="13" key="1">
    <citation type="submission" date="2017-06" db="EMBL/GenBank/DDBJ databases">
        <authorList>
            <person name="Varghese N."/>
            <person name="Submissions S."/>
        </authorList>
    </citation>
    <scope>NUCLEOTIDE SEQUENCE [LARGE SCALE GENOMIC DNA]</scope>
    <source>
        <strain evidence="13">DSM 137</strain>
    </source>
</reference>
<dbReference type="Gene3D" id="3.30.700.10">
    <property type="entry name" value="Glycoprotein, Type 4 Pilin"/>
    <property type="match status" value="1"/>
</dbReference>
<dbReference type="PANTHER" id="PTHR30093">
    <property type="entry name" value="GENERAL SECRETION PATHWAY PROTEIN G"/>
    <property type="match status" value="1"/>
</dbReference>
<dbReference type="Proteomes" id="UP000198418">
    <property type="component" value="Unassembled WGS sequence"/>
</dbReference>
<keyword evidence="4" id="KW-1003">Cell membrane</keyword>
<dbReference type="InterPro" id="IPR045584">
    <property type="entry name" value="Pilin-like"/>
</dbReference>
<dbReference type="GO" id="GO:0015627">
    <property type="term" value="C:type II protein secretion system complex"/>
    <property type="evidence" value="ECO:0007669"/>
    <property type="project" value="InterPro"/>
</dbReference>
<proteinExistence type="inferred from homology"/>
<evidence type="ECO:0000256" key="3">
    <source>
        <dbReference type="ARBA" id="ARBA00020042"/>
    </source>
</evidence>
<dbReference type="GO" id="GO:0005886">
    <property type="term" value="C:plasma membrane"/>
    <property type="evidence" value="ECO:0007669"/>
    <property type="project" value="UniProtKB-SubCell"/>
</dbReference>
<accession>A0A212SAW7</accession>
<keyword evidence="6" id="KW-0997">Cell inner membrane</keyword>
<evidence type="ECO:0000256" key="4">
    <source>
        <dbReference type="ARBA" id="ARBA00022475"/>
    </source>
</evidence>
<protein>
    <recommendedName>
        <fullName evidence="3">Type II secretion system core protein G</fullName>
    </recommendedName>
</protein>
<evidence type="ECO:0000256" key="8">
    <source>
        <dbReference type="ARBA" id="ARBA00022989"/>
    </source>
</evidence>
<sequence>MSPPVTQSCFVCLIPQIQQKMSADRVGRGSLHLIKGACTRWPQFGCKLDSRFRHLLSSINPRPASLRVTTCSRTDARRSSSVSSLAALRERAAWRAAHRPSRRAGFSLVEMLVVLAIIGMVVGLIGPRVLNYLSEAKVKTAQIQMENLASAIDLFYLDAGRYPTDEEGLAALVRAPSGLAGWNGPYLKTTTTPRDPWGHDYLYHAPGKNGPYDIGSLGPTGKGVDVGALTRAGGPR</sequence>
<dbReference type="PRINTS" id="PR00813">
    <property type="entry name" value="BCTERIALGSPG"/>
</dbReference>
<evidence type="ECO:0000256" key="2">
    <source>
        <dbReference type="ARBA" id="ARBA00009984"/>
    </source>
</evidence>
<keyword evidence="8 10" id="KW-1133">Transmembrane helix</keyword>
<comment type="subcellular location">
    <subcellularLocation>
        <location evidence="1">Cell inner membrane</location>
        <topology evidence="1">Single-pass membrane protein</topology>
    </subcellularLocation>
</comment>
<feature type="domain" description="Type II secretion system protein GspG C-terminal" evidence="11">
    <location>
        <begin position="128"/>
        <end position="222"/>
    </location>
</feature>
<dbReference type="EMBL" id="FYDG01000021">
    <property type="protein sequence ID" value="SNB82514.1"/>
    <property type="molecule type" value="Genomic_DNA"/>
</dbReference>
<keyword evidence="9 10" id="KW-0472">Membrane</keyword>
<keyword evidence="13" id="KW-1185">Reference proteome</keyword>